<dbReference type="Proteomes" id="UP001305414">
    <property type="component" value="Unassembled WGS sequence"/>
</dbReference>
<evidence type="ECO:0000313" key="1">
    <source>
        <dbReference type="EMBL" id="KAK5630752.1"/>
    </source>
</evidence>
<evidence type="ECO:0000313" key="2">
    <source>
        <dbReference type="Proteomes" id="UP001305414"/>
    </source>
</evidence>
<gene>
    <name evidence="1" type="ORF">RRF57_006467</name>
</gene>
<sequence>MQYHSESYKYHIREIQNQIHPGKRRIQIHVFVEDEGVLSFGPKTVSSYVEIDETGRPTGVPLEPDTQYRTDMDDGYHFYYAYDAIGTDIILHTINIRKDCHSNPPYQPSASNYFGAVNYYKPTVEDYHDKWA</sequence>
<reference evidence="1 2" key="1">
    <citation type="submission" date="2023-10" db="EMBL/GenBank/DDBJ databases">
        <title>Draft genome sequence of Xylaria bambusicola isolate GMP-LS, the root and basal stem rot pathogen of sugarcane in Indonesia.</title>
        <authorList>
            <person name="Selvaraj P."/>
            <person name="Muralishankar V."/>
            <person name="Muruganantham S."/>
            <person name="Sp S."/>
            <person name="Haryani S."/>
            <person name="Lau K.J.X."/>
            <person name="Naqvi N.I."/>
        </authorList>
    </citation>
    <scope>NUCLEOTIDE SEQUENCE [LARGE SCALE GENOMIC DNA]</scope>
    <source>
        <strain evidence="1">GMP-LS</strain>
    </source>
</reference>
<dbReference type="EMBL" id="JAWHQM010000017">
    <property type="protein sequence ID" value="KAK5630752.1"/>
    <property type="molecule type" value="Genomic_DNA"/>
</dbReference>
<dbReference type="AlphaFoldDB" id="A0AAN7Z5L1"/>
<proteinExistence type="predicted"/>
<protein>
    <submittedName>
        <fullName evidence="1">Uncharacterized protein</fullName>
    </submittedName>
</protein>
<comment type="caution">
    <text evidence="1">The sequence shown here is derived from an EMBL/GenBank/DDBJ whole genome shotgun (WGS) entry which is preliminary data.</text>
</comment>
<keyword evidence="2" id="KW-1185">Reference proteome</keyword>
<name>A0AAN7Z5L1_9PEZI</name>
<accession>A0AAN7Z5L1</accession>
<organism evidence="1 2">
    <name type="scientific">Xylaria bambusicola</name>
    <dbReference type="NCBI Taxonomy" id="326684"/>
    <lineage>
        <taxon>Eukaryota</taxon>
        <taxon>Fungi</taxon>
        <taxon>Dikarya</taxon>
        <taxon>Ascomycota</taxon>
        <taxon>Pezizomycotina</taxon>
        <taxon>Sordariomycetes</taxon>
        <taxon>Xylariomycetidae</taxon>
        <taxon>Xylariales</taxon>
        <taxon>Xylariaceae</taxon>
        <taxon>Xylaria</taxon>
    </lineage>
</organism>